<evidence type="ECO:0000313" key="3">
    <source>
        <dbReference type="Proteomes" id="UP000635477"/>
    </source>
</evidence>
<comment type="caution">
    <text evidence="2">The sequence shown here is derived from an EMBL/GenBank/DDBJ whole genome shotgun (WGS) entry which is preliminary data.</text>
</comment>
<feature type="compositionally biased region" description="Polar residues" evidence="1">
    <location>
        <begin position="266"/>
        <end position="282"/>
    </location>
</feature>
<keyword evidence="3" id="KW-1185">Reference proteome</keyword>
<proteinExistence type="predicted"/>
<organism evidence="2 3">
    <name type="scientific">Fusarium zealandicum</name>
    <dbReference type="NCBI Taxonomy" id="1053134"/>
    <lineage>
        <taxon>Eukaryota</taxon>
        <taxon>Fungi</taxon>
        <taxon>Dikarya</taxon>
        <taxon>Ascomycota</taxon>
        <taxon>Pezizomycotina</taxon>
        <taxon>Sordariomycetes</taxon>
        <taxon>Hypocreomycetidae</taxon>
        <taxon>Hypocreales</taxon>
        <taxon>Nectriaceae</taxon>
        <taxon>Fusarium</taxon>
        <taxon>Fusarium staphyleae species complex</taxon>
    </lineage>
</organism>
<reference evidence="2" key="2">
    <citation type="submission" date="2020-05" db="EMBL/GenBank/DDBJ databases">
        <authorList>
            <person name="Kim H.-S."/>
            <person name="Proctor R.H."/>
            <person name="Brown D.W."/>
        </authorList>
    </citation>
    <scope>NUCLEOTIDE SEQUENCE</scope>
    <source>
        <strain evidence="2">NRRL 22465</strain>
    </source>
</reference>
<dbReference type="Proteomes" id="UP000635477">
    <property type="component" value="Unassembled WGS sequence"/>
</dbReference>
<feature type="compositionally biased region" description="Polar residues" evidence="1">
    <location>
        <begin position="175"/>
        <end position="184"/>
    </location>
</feature>
<feature type="compositionally biased region" description="Basic and acidic residues" evidence="1">
    <location>
        <begin position="288"/>
        <end position="297"/>
    </location>
</feature>
<evidence type="ECO:0000256" key="1">
    <source>
        <dbReference type="SAM" id="MobiDB-lite"/>
    </source>
</evidence>
<dbReference type="OrthoDB" id="5072283at2759"/>
<dbReference type="AlphaFoldDB" id="A0A8H4USH3"/>
<feature type="region of interest" description="Disordered" evidence="1">
    <location>
        <begin position="95"/>
        <end position="132"/>
    </location>
</feature>
<sequence>MSERDVAILTMSESHQPSHGETASGANEVKIHITSPTPIVNNSSPMQRPGDSHNKLTQLPDVAEENRVHSPKEDYEEKQVLDGNLIRDGKEVVSPQAQIDAAEKEVYNPSEGYSDKQVFDPGSQARPRPVDPTEKEVYFSGSVVVRAENADTAEKQVYLPESPANTGEIAGVQGQEVSSPGASTETEDSTGKQRRTSLFQRQLDRINQVVDKKTKAITNLADKSNTRYARVEKGFTDRCVAIEQSANTRFTRLGKDFNDRLDRAEQNVTAQSARIKQSTSTLRLRGQPGEEKRKQSE</sequence>
<feature type="region of interest" description="Disordered" evidence="1">
    <location>
        <begin position="1"/>
        <end position="76"/>
    </location>
</feature>
<dbReference type="EMBL" id="JABEYC010000108">
    <property type="protein sequence ID" value="KAF4982595.1"/>
    <property type="molecule type" value="Genomic_DNA"/>
</dbReference>
<name>A0A8H4USH3_9HYPO</name>
<evidence type="ECO:0000313" key="2">
    <source>
        <dbReference type="EMBL" id="KAF4982595.1"/>
    </source>
</evidence>
<feature type="compositionally biased region" description="Polar residues" evidence="1">
    <location>
        <begin position="11"/>
        <end position="25"/>
    </location>
</feature>
<feature type="compositionally biased region" description="Basic and acidic residues" evidence="1">
    <location>
        <begin position="64"/>
        <end position="76"/>
    </location>
</feature>
<feature type="region of interest" description="Disordered" evidence="1">
    <location>
        <begin position="266"/>
        <end position="297"/>
    </location>
</feature>
<feature type="region of interest" description="Disordered" evidence="1">
    <location>
        <begin position="173"/>
        <end position="195"/>
    </location>
</feature>
<gene>
    <name evidence="2" type="ORF">FZEAL_1827</name>
</gene>
<reference evidence="2" key="1">
    <citation type="journal article" date="2020" name="BMC Genomics">
        <title>Correction to: Identification and distribution of gene clusters required for synthesis of sphingolipid metabolism inhibitors in diverse species of the filamentous fungus Fusarium.</title>
        <authorList>
            <person name="Kim H.S."/>
            <person name="Lohmar J.M."/>
            <person name="Busman M."/>
            <person name="Brown D.W."/>
            <person name="Naumann T.A."/>
            <person name="Divon H.H."/>
            <person name="Lysoe E."/>
            <person name="Uhlig S."/>
            <person name="Proctor R.H."/>
        </authorList>
    </citation>
    <scope>NUCLEOTIDE SEQUENCE</scope>
    <source>
        <strain evidence="2">NRRL 22465</strain>
    </source>
</reference>
<accession>A0A8H4USH3</accession>
<protein>
    <submittedName>
        <fullName evidence="2">Uncharacterized protein</fullName>
    </submittedName>
</protein>
<feature type="compositionally biased region" description="Polar residues" evidence="1">
    <location>
        <begin position="34"/>
        <end position="46"/>
    </location>
</feature>